<reference evidence="1 2" key="1">
    <citation type="submission" date="2018-07" db="EMBL/GenBank/DDBJ databases">
        <title>Marsedoiliclastica nanhaica gen. nov. sp. nov., a novel marine hydrocarbonoclastic bacterium isolated from an in-situ enriched hydrocarbon-degrading consortium in deep-sea sediment.</title>
        <authorList>
            <person name="Dong C."/>
            <person name="Ma T."/>
            <person name="Liu R."/>
            <person name="Shao Z."/>
        </authorList>
    </citation>
    <scope>NUCLEOTIDE SEQUENCE [LARGE SCALE GENOMIC DNA]</scope>
    <source>
        <strain evidence="2">soil36-7</strain>
    </source>
</reference>
<dbReference type="EMBL" id="CP031093">
    <property type="protein sequence ID" value="QCF25944.1"/>
    <property type="molecule type" value="Genomic_DNA"/>
</dbReference>
<sequence>MDNIANLDALYPLPAEELSRQWLLTKQRGAAPSDWPTETLAEWHLAAHPDANVCPLQSRDGAAIGWVIESLAYLEAETGHVADEAVITLPVDSDFTPADIERALYGRDANGNTDGSGFAGNWTAIVISSSGQCQRLYLGATHSVVYSADARMAATTHNLIPNLKRDVELSQAVDPINTTAFYAFGITPFIGLDRLLPNHYLDLAKFEAKRHWPIGTVGEPIDGPVAAARVVDHARLLLDVLADGYSKLQIPMSAGRDSRAILACVRPFTGDKRVTINTFTSSKPNLESQTDVTVAARLARTARLPHRIDKVVPRPTEQADIERAFVRLGESKYGPILKAPAREKVRPPADVINLPGMAGETARAYYWHGKRPTGADVTPAGLASLLRLPQTDTVLAAVTRWYEELPEAIRKSPCDTLDLAYIEQRMGCWDSSTRYLFPGRRRANVSLMATTLSLETMLRLPESYRASGLFQRDMVAYGWPELLPLPFNTPIGLLRLYNLQQRVRRLPRRVVRAVRRRLFGIG</sequence>
<dbReference type="OrthoDB" id="2462219at2"/>
<evidence type="ECO:0000313" key="1">
    <source>
        <dbReference type="EMBL" id="QCF25944.1"/>
    </source>
</evidence>
<dbReference type="AlphaFoldDB" id="A0A4P7XHL1"/>
<evidence type="ECO:0008006" key="3">
    <source>
        <dbReference type="Google" id="ProtNLM"/>
    </source>
</evidence>
<name>A0A4P7XHL1_9ALTE</name>
<dbReference type="KEGG" id="hmi:soil367_08435"/>
<evidence type="ECO:0000313" key="2">
    <source>
        <dbReference type="Proteomes" id="UP000298049"/>
    </source>
</evidence>
<organism evidence="1 2">
    <name type="scientific">Hydrocarboniclastica marina</name>
    <dbReference type="NCBI Taxonomy" id="2259620"/>
    <lineage>
        <taxon>Bacteria</taxon>
        <taxon>Pseudomonadati</taxon>
        <taxon>Pseudomonadota</taxon>
        <taxon>Gammaproteobacteria</taxon>
        <taxon>Alteromonadales</taxon>
        <taxon>Alteromonadaceae</taxon>
        <taxon>Hydrocarboniclastica</taxon>
    </lineage>
</organism>
<keyword evidence="2" id="KW-1185">Reference proteome</keyword>
<gene>
    <name evidence="1" type="ORF">soil367_08435</name>
</gene>
<proteinExistence type="predicted"/>
<dbReference type="Proteomes" id="UP000298049">
    <property type="component" value="Chromosome"/>
</dbReference>
<accession>A0A4P7XHL1</accession>
<dbReference type="RefSeq" id="WP_136548668.1">
    <property type="nucleotide sequence ID" value="NZ_CP031093.1"/>
</dbReference>
<protein>
    <recommendedName>
        <fullName evidence="3">Asparagine synthetase domain-containing protein</fullName>
    </recommendedName>
</protein>